<dbReference type="CDD" id="cd09872">
    <property type="entry name" value="PIN_Sll0205-like"/>
    <property type="match status" value="1"/>
</dbReference>
<evidence type="ECO:0000313" key="2">
    <source>
        <dbReference type="Proteomes" id="UP000603434"/>
    </source>
</evidence>
<dbReference type="PANTHER" id="PTHR36173">
    <property type="entry name" value="RIBONUCLEASE VAPC16-RELATED"/>
    <property type="match status" value="1"/>
</dbReference>
<comment type="caution">
    <text evidence="1">The sequence shown here is derived from an EMBL/GenBank/DDBJ whole genome shotgun (WGS) entry which is preliminary data.</text>
</comment>
<gene>
    <name evidence="1" type="ORF">H8E23_17470</name>
</gene>
<dbReference type="InterPro" id="IPR029060">
    <property type="entry name" value="PIN-like_dom_sf"/>
</dbReference>
<organism evidence="1 2">
    <name type="scientific">Candidatus Desulfatibia profunda</name>
    <dbReference type="NCBI Taxonomy" id="2841695"/>
    <lineage>
        <taxon>Bacteria</taxon>
        <taxon>Pseudomonadati</taxon>
        <taxon>Thermodesulfobacteriota</taxon>
        <taxon>Desulfobacteria</taxon>
        <taxon>Desulfobacterales</taxon>
        <taxon>Desulfobacterales incertae sedis</taxon>
        <taxon>Candidatus Desulfatibia</taxon>
    </lineage>
</organism>
<dbReference type="EMBL" id="JACNJH010000266">
    <property type="protein sequence ID" value="MBC8363176.1"/>
    <property type="molecule type" value="Genomic_DNA"/>
</dbReference>
<reference evidence="1 2" key="1">
    <citation type="submission" date="2020-08" db="EMBL/GenBank/DDBJ databases">
        <title>Bridging the membrane lipid divide: bacteria of the FCB group superphylum have the potential to synthesize archaeal ether lipids.</title>
        <authorList>
            <person name="Villanueva L."/>
            <person name="Von Meijenfeldt F.A.B."/>
            <person name="Westbye A.B."/>
            <person name="Yadav S."/>
            <person name="Hopmans E.C."/>
            <person name="Dutilh B.E."/>
            <person name="Sinninghe Damste J.S."/>
        </authorList>
    </citation>
    <scope>NUCLEOTIDE SEQUENCE [LARGE SCALE GENOMIC DNA]</scope>
    <source>
        <strain evidence="1">NIOZ-UU30</strain>
    </source>
</reference>
<accession>A0A8J6NTY0</accession>
<sequence>MLPRSPAQYIPAQREAHGIESLALAEDAVLHLPKLPDYHRDPFDRMLICQAQIHSMVILTPDDLISRYPVRCTW</sequence>
<protein>
    <submittedName>
        <fullName evidence="1">Type II toxin-antitoxin system VapC family toxin</fullName>
    </submittedName>
</protein>
<dbReference type="InterPro" id="IPR041705">
    <property type="entry name" value="PIN_Sll0205"/>
</dbReference>
<evidence type="ECO:0000313" key="1">
    <source>
        <dbReference type="EMBL" id="MBC8363176.1"/>
    </source>
</evidence>
<dbReference type="PANTHER" id="PTHR36173:SF2">
    <property type="entry name" value="RIBONUCLEASE VAPC16"/>
    <property type="match status" value="1"/>
</dbReference>
<name>A0A8J6NTY0_9BACT</name>
<dbReference type="AlphaFoldDB" id="A0A8J6NTY0"/>
<dbReference type="SUPFAM" id="SSF88723">
    <property type="entry name" value="PIN domain-like"/>
    <property type="match status" value="1"/>
</dbReference>
<dbReference type="InterPro" id="IPR052919">
    <property type="entry name" value="TA_system_RNase"/>
</dbReference>
<dbReference type="Proteomes" id="UP000603434">
    <property type="component" value="Unassembled WGS sequence"/>
</dbReference>
<proteinExistence type="predicted"/>